<keyword evidence="1" id="KW-0175">Coiled coil</keyword>
<dbReference type="PANTHER" id="PTHR21262">
    <property type="entry name" value="GUANOSINE-3',5'-BIS DIPHOSPHATE 3'-PYROPHOSPHOHYDROLASE"/>
    <property type="match status" value="1"/>
</dbReference>
<dbReference type="Pfam" id="PF13328">
    <property type="entry name" value="HD_4"/>
    <property type="match status" value="1"/>
</dbReference>
<evidence type="ECO:0000259" key="2">
    <source>
        <dbReference type="SMART" id="SM00471"/>
    </source>
</evidence>
<organism evidence="3 4">
    <name type="scientific">Candidatus Kaiserbacteria bacterium CG10_big_fil_rev_8_21_14_0_10_45_20</name>
    <dbReference type="NCBI Taxonomy" id="1974607"/>
    <lineage>
        <taxon>Bacteria</taxon>
        <taxon>Candidatus Kaiseribacteriota</taxon>
    </lineage>
</organism>
<gene>
    <name evidence="3" type="ORF">COU15_00875</name>
</gene>
<evidence type="ECO:0000313" key="3">
    <source>
        <dbReference type="EMBL" id="PIR85364.1"/>
    </source>
</evidence>
<dbReference type="InterPro" id="IPR003607">
    <property type="entry name" value="HD/PDEase_dom"/>
</dbReference>
<name>A0A2H0UG11_9BACT</name>
<dbReference type="Gene3D" id="1.10.3210.10">
    <property type="entry name" value="Hypothetical protein af1432"/>
    <property type="match status" value="1"/>
</dbReference>
<accession>A0A2H0UG11</accession>
<proteinExistence type="predicted"/>
<dbReference type="CDD" id="cd00077">
    <property type="entry name" value="HDc"/>
    <property type="match status" value="1"/>
</dbReference>
<feature type="coiled-coil region" evidence="1">
    <location>
        <begin position="208"/>
        <end position="269"/>
    </location>
</feature>
<evidence type="ECO:0000256" key="1">
    <source>
        <dbReference type="SAM" id="Coils"/>
    </source>
</evidence>
<dbReference type="SUPFAM" id="SSF109604">
    <property type="entry name" value="HD-domain/PDEase-like"/>
    <property type="match status" value="1"/>
</dbReference>
<dbReference type="AlphaFoldDB" id="A0A2H0UG11"/>
<dbReference type="PANTHER" id="PTHR21262:SF31">
    <property type="entry name" value="GTP PYROPHOSPHOKINASE"/>
    <property type="match status" value="1"/>
</dbReference>
<dbReference type="Proteomes" id="UP000229315">
    <property type="component" value="Unassembled WGS sequence"/>
</dbReference>
<comment type="caution">
    <text evidence="3">The sequence shown here is derived from an EMBL/GenBank/DDBJ whole genome shotgun (WGS) entry which is preliminary data.</text>
</comment>
<feature type="domain" description="HD/PDEase" evidence="2">
    <location>
        <begin position="57"/>
        <end position="187"/>
    </location>
</feature>
<evidence type="ECO:0000313" key="4">
    <source>
        <dbReference type="Proteomes" id="UP000229315"/>
    </source>
</evidence>
<sequence>MNKPEIFLGNRHSPEKLYSDFFEKIKDIKSLNKKDKIRISHAYKSSERAHKGQFRAGGEAYFEHPRAVALILMEECGVEDFDLIVAALLHDILEDTSFYADLKTQTFYDWKENAKLTISDAFRRTVAKMVLTLSKPFTAGEKETKEQQLKLYYTGLNDAIRERPKTILVKMADRLHNLRTIGAMPEEKRIRKLQETRDIYIPLFEKFLTVVTANKLQLESNIEDVKREIEVISKQIEEGGNISEHKEAISEIKKTFNALSQKKRENEQNISAGTYLLTEIKKIVS</sequence>
<dbReference type="EMBL" id="PFBH01000005">
    <property type="protein sequence ID" value="PIR85364.1"/>
    <property type="molecule type" value="Genomic_DNA"/>
</dbReference>
<reference evidence="4" key="1">
    <citation type="submission" date="2017-09" db="EMBL/GenBank/DDBJ databases">
        <title>Depth-based differentiation of microbial function through sediment-hosted aquifers and enrichment of novel symbionts in the deep terrestrial subsurface.</title>
        <authorList>
            <person name="Probst A.J."/>
            <person name="Ladd B."/>
            <person name="Jarett J.K."/>
            <person name="Geller-Mcgrath D.E."/>
            <person name="Sieber C.M.K."/>
            <person name="Emerson J.B."/>
            <person name="Anantharaman K."/>
            <person name="Thomas B.C."/>
            <person name="Malmstrom R."/>
            <person name="Stieglmeier M."/>
            <person name="Klingl A."/>
            <person name="Woyke T."/>
            <person name="Ryan C.M."/>
            <person name="Banfield J.F."/>
        </authorList>
    </citation>
    <scope>NUCLEOTIDE SEQUENCE [LARGE SCALE GENOMIC DNA]</scope>
</reference>
<dbReference type="SMART" id="SM00471">
    <property type="entry name" value="HDc"/>
    <property type="match status" value="1"/>
</dbReference>
<dbReference type="GO" id="GO:0005886">
    <property type="term" value="C:plasma membrane"/>
    <property type="evidence" value="ECO:0007669"/>
    <property type="project" value="TreeGrafter"/>
</dbReference>
<protein>
    <recommendedName>
        <fullName evidence="2">HD/PDEase domain-containing protein</fullName>
    </recommendedName>
</protein>